<evidence type="ECO:0000313" key="3">
    <source>
        <dbReference type="Proteomes" id="UP001305647"/>
    </source>
</evidence>
<reference evidence="2" key="1">
    <citation type="journal article" date="2023" name="Mol. Phylogenet. Evol.">
        <title>Genome-scale phylogeny and comparative genomics of the fungal order Sordariales.</title>
        <authorList>
            <person name="Hensen N."/>
            <person name="Bonometti L."/>
            <person name="Westerberg I."/>
            <person name="Brannstrom I.O."/>
            <person name="Guillou S."/>
            <person name="Cros-Aarteil S."/>
            <person name="Calhoun S."/>
            <person name="Haridas S."/>
            <person name="Kuo A."/>
            <person name="Mondo S."/>
            <person name="Pangilinan J."/>
            <person name="Riley R."/>
            <person name="LaButti K."/>
            <person name="Andreopoulos B."/>
            <person name="Lipzen A."/>
            <person name="Chen C."/>
            <person name="Yan M."/>
            <person name="Daum C."/>
            <person name="Ng V."/>
            <person name="Clum A."/>
            <person name="Steindorff A."/>
            <person name="Ohm R.A."/>
            <person name="Martin F."/>
            <person name="Silar P."/>
            <person name="Natvig D.O."/>
            <person name="Lalanne C."/>
            <person name="Gautier V."/>
            <person name="Ament-Velasquez S.L."/>
            <person name="Kruys A."/>
            <person name="Hutchinson M.I."/>
            <person name="Powell A.J."/>
            <person name="Barry K."/>
            <person name="Miller A.N."/>
            <person name="Grigoriev I.V."/>
            <person name="Debuchy R."/>
            <person name="Gladieux P."/>
            <person name="Hiltunen Thoren M."/>
            <person name="Johannesson H."/>
        </authorList>
    </citation>
    <scope>NUCLEOTIDE SEQUENCE</scope>
    <source>
        <strain evidence="2">CBS 757.83</strain>
    </source>
</reference>
<dbReference type="AlphaFoldDB" id="A0AAN6PT09"/>
<organism evidence="2 3">
    <name type="scientific">Parathielavia hyrcaniae</name>
    <dbReference type="NCBI Taxonomy" id="113614"/>
    <lineage>
        <taxon>Eukaryota</taxon>
        <taxon>Fungi</taxon>
        <taxon>Dikarya</taxon>
        <taxon>Ascomycota</taxon>
        <taxon>Pezizomycotina</taxon>
        <taxon>Sordariomycetes</taxon>
        <taxon>Sordariomycetidae</taxon>
        <taxon>Sordariales</taxon>
        <taxon>Chaetomiaceae</taxon>
        <taxon>Parathielavia</taxon>
    </lineage>
</organism>
<gene>
    <name evidence="2" type="ORF">N658DRAFT_561822</name>
</gene>
<evidence type="ECO:0000313" key="2">
    <source>
        <dbReference type="EMBL" id="KAK4097419.1"/>
    </source>
</evidence>
<proteinExistence type="predicted"/>
<protein>
    <submittedName>
        <fullName evidence="2">Uncharacterized protein</fullName>
    </submittedName>
</protein>
<name>A0AAN6PT09_9PEZI</name>
<reference evidence="2" key="2">
    <citation type="submission" date="2023-05" db="EMBL/GenBank/DDBJ databases">
        <authorList>
            <consortium name="Lawrence Berkeley National Laboratory"/>
            <person name="Steindorff A."/>
            <person name="Hensen N."/>
            <person name="Bonometti L."/>
            <person name="Westerberg I."/>
            <person name="Brannstrom I.O."/>
            <person name="Guillou S."/>
            <person name="Cros-Aarteil S."/>
            <person name="Calhoun S."/>
            <person name="Haridas S."/>
            <person name="Kuo A."/>
            <person name="Mondo S."/>
            <person name="Pangilinan J."/>
            <person name="Riley R."/>
            <person name="Labutti K."/>
            <person name="Andreopoulos B."/>
            <person name="Lipzen A."/>
            <person name="Chen C."/>
            <person name="Yanf M."/>
            <person name="Daum C."/>
            <person name="Ng V."/>
            <person name="Clum A."/>
            <person name="Ohm R."/>
            <person name="Martin F."/>
            <person name="Silar P."/>
            <person name="Natvig D."/>
            <person name="Lalanne C."/>
            <person name="Gautier V."/>
            <person name="Ament-Velasquez S.L."/>
            <person name="Kruys A."/>
            <person name="Hutchinson M.I."/>
            <person name="Powell A.J."/>
            <person name="Barry K."/>
            <person name="Miller A.N."/>
            <person name="Grigoriev I.V."/>
            <person name="Debuchy R."/>
            <person name="Gladieux P."/>
            <person name="Thoren M.H."/>
            <person name="Johannesson H."/>
        </authorList>
    </citation>
    <scope>NUCLEOTIDE SEQUENCE</scope>
    <source>
        <strain evidence="2">CBS 757.83</strain>
    </source>
</reference>
<dbReference type="Proteomes" id="UP001305647">
    <property type="component" value="Unassembled WGS sequence"/>
</dbReference>
<comment type="caution">
    <text evidence="2">The sequence shown here is derived from an EMBL/GenBank/DDBJ whole genome shotgun (WGS) entry which is preliminary data.</text>
</comment>
<evidence type="ECO:0000256" key="1">
    <source>
        <dbReference type="SAM" id="MobiDB-lite"/>
    </source>
</evidence>
<dbReference type="EMBL" id="MU863676">
    <property type="protein sequence ID" value="KAK4097419.1"/>
    <property type="molecule type" value="Genomic_DNA"/>
</dbReference>
<accession>A0AAN6PT09</accession>
<keyword evidence="3" id="KW-1185">Reference proteome</keyword>
<feature type="compositionally biased region" description="Basic residues" evidence="1">
    <location>
        <begin position="34"/>
        <end position="46"/>
    </location>
</feature>
<sequence>MGLIRDMARNVQGLRNFNGGSQSRARRRLSARCRRPPLHLARRTQRHPGPPTPREEDRLCVAKTGLTRAGLVAKAVAQPGEFTLCEAKIICHHRGVNHDDNAEETAWARLEESMRRKKERQEPTPLEKLYNEALARLCAVRSPEETTTLTNALNRQSEIEKAASEANEMMWREHERARIVKVGTPWIKQMLKAGLLEDGAECWGFVVFRTGCLPSKPLLRPELHLRAQRQ</sequence>
<feature type="region of interest" description="Disordered" evidence="1">
    <location>
        <begin position="34"/>
        <end position="56"/>
    </location>
</feature>